<dbReference type="PANTHER" id="PTHR21032">
    <property type="entry name" value="G PATCH DOMAIN-CONTAINING PROTEIN 11"/>
    <property type="match status" value="1"/>
</dbReference>
<proteinExistence type="predicted"/>
<evidence type="ECO:0000256" key="2">
    <source>
        <dbReference type="SAM" id="MobiDB-lite"/>
    </source>
</evidence>
<evidence type="ECO:0000313" key="4">
    <source>
        <dbReference type="Proteomes" id="UP000504604"/>
    </source>
</evidence>
<dbReference type="InterPro" id="IPR000467">
    <property type="entry name" value="G_patch_dom"/>
</dbReference>
<dbReference type="FunCoup" id="A0A6I9SWV7">
    <property type="interactions" value="1735"/>
</dbReference>
<dbReference type="SMART" id="SM00443">
    <property type="entry name" value="G_patch"/>
    <property type="match status" value="1"/>
</dbReference>
<dbReference type="RefSeq" id="XP_011075163.1">
    <property type="nucleotide sequence ID" value="XM_011076861.2"/>
</dbReference>
<dbReference type="GO" id="GO:0000776">
    <property type="term" value="C:kinetochore"/>
    <property type="evidence" value="ECO:0007669"/>
    <property type="project" value="TreeGrafter"/>
</dbReference>
<dbReference type="PROSITE" id="PS50174">
    <property type="entry name" value="G_PATCH"/>
    <property type="match status" value="1"/>
</dbReference>
<feature type="region of interest" description="Disordered" evidence="2">
    <location>
        <begin position="140"/>
        <end position="170"/>
    </location>
</feature>
<evidence type="ECO:0000313" key="5">
    <source>
        <dbReference type="RefSeq" id="XP_011075163.1"/>
    </source>
</evidence>
<feature type="compositionally biased region" description="Low complexity" evidence="2">
    <location>
        <begin position="41"/>
        <end position="61"/>
    </location>
</feature>
<dbReference type="Proteomes" id="UP000504604">
    <property type="component" value="Linkage group LG4"/>
</dbReference>
<dbReference type="Gramene" id="SIN_1006253.t">
    <property type="protein sequence ID" value="SIN_1006253.t"/>
    <property type="gene ID" value="SIN_1006253"/>
</dbReference>
<name>A0A6I9SWV7_SESIN</name>
<protein>
    <submittedName>
        <fullName evidence="5">G patch domain-containing protein 11 isoform X1</fullName>
    </submittedName>
</protein>
<dbReference type="Pfam" id="PF01585">
    <property type="entry name" value="G-patch"/>
    <property type="match status" value="1"/>
</dbReference>
<dbReference type="KEGG" id="sind:105159696"/>
<dbReference type="InterPro" id="IPR039249">
    <property type="entry name" value="GPATCH11"/>
</dbReference>
<accession>A0A6I9SWV7</accession>
<dbReference type="PANTHER" id="PTHR21032:SF0">
    <property type="entry name" value="G PATCH DOMAIN-CONTAINING PROTEIN 11"/>
    <property type="match status" value="1"/>
</dbReference>
<dbReference type="SMART" id="SM01173">
    <property type="entry name" value="DUF4187"/>
    <property type="match status" value="1"/>
</dbReference>
<evidence type="ECO:0000256" key="1">
    <source>
        <dbReference type="SAM" id="Coils"/>
    </source>
</evidence>
<dbReference type="GO" id="GO:0003676">
    <property type="term" value="F:nucleic acid binding"/>
    <property type="evidence" value="ECO:0007669"/>
    <property type="project" value="InterPro"/>
</dbReference>
<dbReference type="GeneID" id="105159696"/>
<organism evidence="4 5">
    <name type="scientific">Sesamum indicum</name>
    <name type="common">Oriental sesame</name>
    <name type="synonym">Sesamum orientale</name>
    <dbReference type="NCBI Taxonomy" id="4182"/>
    <lineage>
        <taxon>Eukaryota</taxon>
        <taxon>Viridiplantae</taxon>
        <taxon>Streptophyta</taxon>
        <taxon>Embryophyta</taxon>
        <taxon>Tracheophyta</taxon>
        <taxon>Spermatophyta</taxon>
        <taxon>Magnoliopsida</taxon>
        <taxon>eudicotyledons</taxon>
        <taxon>Gunneridae</taxon>
        <taxon>Pentapetalae</taxon>
        <taxon>asterids</taxon>
        <taxon>lamiids</taxon>
        <taxon>Lamiales</taxon>
        <taxon>Pedaliaceae</taxon>
        <taxon>Sesamum</taxon>
    </lineage>
</organism>
<reference evidence="5" key="1">
    <citation type="submission" date="2025-08" db="UniProtKB">
        <authorList>
            <consortium name="RefSeq"/>
        </authorList>
    </citation>
    <scope>IDENTIFICATION</scope>
</reference>
<keyword evidence="4" id="KW-1185">Reference proteome</keyword>
<feature type="region of interest" description="Disordered" evidence="2">
    <location>
        <begin position="1"/>
        <end position="80"/>
    </location>
</feature>
<dbReference type="Pfam" id="PF13821">
    <property type="entry name" value="DUF4187"/>
    <property type="match status" value="1"/>
</dbReference>
<keyword evidence="1" id="KW-0175">Coiled coil</keyword>
<feature type="coiled-coil region" evidence="1">
    <location>
        <begin position="200"/>
        <end position="228"/>
    </location>
</feature>
<dbReference type="AlphaFoldDB" id="A0A6I9SWV7"/>
<evidence type="ECO:0000259" key="3">
    <source>
        <dbReference type="PROSITE" id="PS50174"/>
    </source>
</evidence>
<gene>
    <name evidence="5" type="primary">LOC105159696</name>
</gene>
<feature type="domain" description="G-patch" evidence="3">
    <location>
        <begin position="98"/>
        <end position="144"/>
    </location>
</feature>
<dbReference type="OrthoDB" id="786951at2759"/>
<dbReference type="InterPro" id="IPR025239">
    <property type="entry name" value="DUF4187"/>
</dbReference>
<sequence>MSIPVNGDGNRKSLELRNLMAGAEEEDDYMGDLSQFLPPEVSQSSSSKGSGGKLVVSNSSSKKSKTQNWQEQRKLKRQRRQIEEDMQTLENLGSAIPESNIGFKLLKQMGYAPGSALGKEGSGRAEPVVLEIRRGRGGIGKEDPKVEKMRREKENEESMKRKEEELREEFGSRQKERWRERRIVVNFRKAEASLAQLEKRDIVDVEKKEEEDEKKEEEEEEITEEDLLNILLKLRNEFYYCLFCGCQYETMEALVSNCPGINEDDH</sequence>
<dbReference type="InParanoid" id="A0A6I9SWV7"/>